<gene>
    <name evidence="2" type="ORF">PRZ48_002711</name>
</gene>
<proteinExistence type="predicted"/>
<feature type="region of interest" description="Disordered" evidence="1">
    <location>
        <begin position="76"/>
        <end position="140"/>
    </location>
</feature>
<accession>A0ABR0ETM1</accession>
<evidence type="ECO:0000313" key="2">
    <source>
        <dbReference type="EMBL" id="KAK4504749.1"/>
    </source>
</evidence>
<organism evidence="2 3">
    <name type="scientific">Zasmidium cellare</name>
    <name type="common">Wine cellar mold</name>
    <name type="synonym">Racodium cellare</name>
    <dbReference type="NCBI Taxonomy" id="395010"/>
    <lineage>
        <taxon>Eukaryota</taxon>
        <taxon>Fungi</taxon>
        <taxon>Dikarya</taxon>
        <taxon>Ascomycota</taxon>
        <taxon>Pezizomycotina</taxon>
        <taxon>Dothideomycetes</taxon>
        <taxon>Dothideomycetidae</taxon>
        <taxon>Mycosphaerellales</taxon>
        <taxon>Mycosphaerellaceae</taxon>
        <taxon>Zasmidium</taxon>
    </lineage>
</organism>
<evidence type="ECO:0000256" key="1">
    <source>
        <dbReference type="SAM" id="MobiDB-lite"/>
    </source>
</evidence>
<dbReference type="Proteomes" id="UP001305779">
    <property type="component" value="Unassembled WGS sequence"/>
</dbReference>
<comment type="caution">
    <text evidence="2">The sequence shown here is derived from an EMBL/GenBank/DDBJ whole genome shotgun (WGS) entry which is preliminary data.</text>
</comment>
<protein>
    <submittedName>
        <fullName evidence="2">Uncharacterized protein</fullName>
    </submittedName>
</protein>
<reference evidence="2 3" key="1">
    <citation type="journal article" date="2023" name="G3 (Bethesda)">
        <title>A chromosome-level genome assembly of Zasmidium syzygii isolated from banana leaves.</title>
        <authorList>
            <person name="van Westerhoven A.C."/>
            <person name="Mehrabi R."/>
            <person name="Talebi R."/>
            <person name="Steentjes M.B.F."/>
            <person name="Corcolon B."/>
            <person name="Chong P.A."/>
            <person name="Kema G.H.J."/>
            <person name="Seidl M.F."/>
        </authorList>
    </citation>
    <scope>NUCLEOTIDE SEQUENCE [LARGE SCALE GENOMIC DNA]</scope>
    <source>
        <strain evidence="2 3">P124</strain>
    </source>
</reference>
<feature type="compositionally biased region" description="Polar residues" evidence="1">
    <location>
        <begin position="90"/>
        <end position="105"/>
    </location>
</feature>
<name>A0ABR0ETM1_ZASCE</name>
<feature type="compositionally biased region" description="Polar residues" evidence="1">
    <location>
        <begin position="131"/>
        <end position="140"/>
    </location>
</feature>
<sequence>MDKERGKVPNVPNNLIHTGALELIPLHAQRLPPGHLVMADGTQKTTLKIEQGHLKVRMENSERVQQKVVARIDARSSMEADLGESEYESSRVNGTGLEDSQGQFRTSRRIPIEDDDIHEEESRTYIPNPPTDTNVSDAAP</sequence>
<dbReference type="EMBL" id="JAXOVC010000002">
    <property type="protein sequence ID" value="KAK4504749.1"/>
    <property type="molecule type" value="Genomic_DNA"/>
</dbReference>
<evidence type="ECO:0000313" key="3">
    <source>
        <dbReference type="Proteomes" id="UP001305779"/>
    </source>
</evidence>
<keyword evidence="3" id="KW-1185">Reference proteome</keyword>